<evidence type="ECO:0000256" key="5">
    <source>
        <dbReference type="ARBA" id="ARBA00022777"/>
    </source>
</evidence>
<keyword evidence="6 7" id="KW-0067">ATP-binding</keyword>
<dbReference type="PRINTS" id="PR00477">
    <property type="entry name" value="PHGLYCKINASE"/>
</dbReference>
<name>A0A2H0USN8_9BACT</name>
<organism evidence="9 10">
    <name type="scientific">Candidatus Harrisonbacteria bacterium CG10_big_fil_rev_8_21_14_0_10_40_38</name>
    <dbReference type="NCBI Taxonomy" id="1974583"/>
    <lineage>
        <taxon>Bacteria</taxon>
        <taxon>Candidatus Harrisoniibacteriota</taxon>
    </lineage>
</organism>
<evidence type="ECO:0000256" key="4">
    <source>
        <dbReference type="ARBA" id="ARBA00022741"/>
    </source>
</evidence>
<keyword evidence="3 8" id="KW-0808">Transferase</keyword>
<dbReference type="EC" id="2.7.2.3" evidence="2 8"/>
<dbReference type="PIRSF" id="PIRSF000724">
    <property type="entry name" value="Pgk"/>
    <property type="match status" value="1"/>
</dbReference>
<dbReference type="EMBL" id="PFAZ01000001">
    <property type="protein sequence ID" value="PIR89428.1"/>
    <property type="molecule type" value="Genomic_DNA"/>
</dbReference>
<dbReference type="PANTHER" id="PTHR11406">
    <property type="entry name" value="PHOSPHOGLYCERATE KINASE"/>
    <property type="match status" value="1"/>
</dbReference>
<dbReference type="SUPFAM" id="SSF53748">
    <property type="entry name" value="Phosphoglycerate kinase"/>
    <property type="match status" value="1"/>
</dbReference>
<proteinExistence type="inferred from homology"/>
<keyword evidence="4" id="KW-0547">Nucleotide-binding</keyword>
<dbReference type="Pfam" id="PF00162">
    <property type="entry name" value="PGK"/>
    <property type="match status" value="1"/>
</dbReference>
<comment type="catalytic activity">
    <reaction evidence="1 8">
        <text>(2R)-3-phosphoglycerate + ATP = (2R)-3-phospho-glyceroyl phosphate + ADP</text>
        <dbReference type="Rhea" id="RHEA:14801"/>
        <dbReference type="ChEBI" id="CHEBI:30616"/>
        <dbReference type="ChEBI" id="CHEBI:57604"/>
        <dbReference type="ChEBI" id="CHEBI:58272"/>
        <dbReference type="ChEBI" id="CHEBI:456216"/>
        <dbReference type="EC" id="2.7.2.3"/>
    </reaction>
</comment>
<dbReference type="GO" id="GO:0005829">
    <property type="term" value="C:cytosol"/>
    <property type="evidence" value="ECO:0007669"/>
    <property type="project" value="TreeGrafter"/>
</dbReference>
<evidence type="ECO:0000256" key="8">
    <source>
        <dbReference type="RuleBase" id="RU000532"/>
    </source>
</evidence>
<sequence>MNFLSKAKQSAIKNKTCILRAGFDIQNKNETLRLEATLPTLNLLLKNDAKIIIIAHRGRPKKTYSLGKKVKANKDETLAVTLPYFKKNLKTQITLVSDFNLKTLKEKIKKSKPKTIFLLENIRLIKGEEKADPKLGKALSELGDFYINDDFAAAHRSNSSITEIPKHIPSYAGLLLEAEINALRRATSKPKKPFVVIVGGAKVPEKISVVGKLLPTAQTFLIGGIVATTFLKAKNLDIGKSKFDKEMIQAAQTLEKSKKIILPADYVVHNDEIQDIGPGAIKIFSTEIKKASTILWNGPMGHFEDKRFRKGSEMIARAIAKSKAFSLIGGGETTELIRELKLQKKVGFLSTGGGAMLTYLGGGAMPALEALG</sequence>
<accession>A0A2H0USN8</accession>
<dbReference type="AlphaFoldDB" id="A0A2H0USN8"/>
<evidence type="ECO:0000256" key="3">
    <source>
        <dbReference type="ARBA" id="ARBA00022679"/>
    </source>
</evidence>
<dbReference type="InterPro" id="IPR015824">
    <property type="entry name" value="Phosphoglycerate_kinase_N"/>
</dbReference>
<evidence type="ECO:0000256" key="6">
    <source>
        <dbReference type="ARBA" id="ARBA00022840"/>
    </source>
</evidence>
<keyword evidence="5 8" id="KW-0418">Kinase</keyword>
<comment type="caution">
    <text evidence="9">The sequence shown here is derived from an EMBL/GenBank/DDBJ whole genome shotgun (WGS) entry which is preliminary data.</text>
</comment>
<dbReference type="GO" id="GO:0006094">
    <property type="term" value="P:gluconeogenesis"/>
    <property type="evidence" value="ECO:0007669"/>
    <property type="project" value="TreeGrafter"/>
</dbReference>
<dbReference type="InterPro" id="IPR001576">
    <property type="entry name" value="Phosphoglycerate_kinase"/>
</dbReference>
<gene>
    <name evidence="9" type="primary">pgk</name>
    <name evidence="9" type="ORF">COU07_00820</name>
</gene>
<dbReference type="InterPro" id="IPR036043">
    <property type="entry name" value="Phosphoglycerate_kinase_sf"/>
</dbReference>
<dbReference type="GO" id="GO:0043531">
    <property type="term" value="F:ADP binding"/>
    <property type="evidence" value="ECO:0007669"/>
    <property type="project" value="TreeGrafter"/>
</dbReference>
<evidence type="ECO:0000256" key="1">
    <source>
        <dbReference type="ARBA" id="ARBA00000642"/>
    </source>
</evidence>
<reference evidence="10" key="1">
    <citation type="submission" date="2017-09" db="EMBL/GenBank/DDBJ databases">
        <title>Depth-based differentiation of microbial function through sediment-hosted aquifers and enrichment of novel symbionts in the deep terrestrial subsurface.</title>
        <authorList>
            <person name="Probst A.J."/>
            <person name="Ladd B."/>
            <person name="Jarett J.K."/>
            <person name="Geller-Mcgrath D.E."/>
            <person name="Sieber C.M.K."/>
            <person name="Emerson J.B."/>
            <person name="Anantharaman K."/>
            <person name="Thomas B.C."/>
            <person name="Malmstrom R."/>
            <person name="Stieglmeier M."/>
            <person name="Klingl A."/>
            <person name="Woyke T."/>
            <person name="Ryan C.M."/>
            <person name="Banfield J.F."/>
        </authorList>
    </citation>
    <scope>NUCLEOTIDE SEQUENCE [LARGE SCALE GENOMIC DNA]</scope>
</reference>
<dbReference type="Gene3D" id="3.40.50.1260">
    <property type="entry name" value="Phosphoglycerate kinase, N-terminal domain"/>
    <property type="match status" value="2"/>
</dbReference>
<dbReference type="GO" id="GO:0006096">
    <property type="term" value="P:glycolytic process"/>
    <property type="evidence" value="ECO:0007669"/>
    <property type="project" value="InterPro"/>
</dbReference>
<dbReference type="GO" id="GO:0004618">
    <property type="term" value="F:phosphoglycerate kinase activity"/>
    <property type="evidence" value="ECO:0007669"/>
    <property type="project" value="UniProtKB-EC"/>
</dbReference>
<evidence type="ECO:0000313" key="9">
    <source>
        <dbReference type="EMBL" id="PIR89428.1"/>
    </source>
</evidence>
<protein>
    <recommendedName>
        <fullName evidence="2 8">Phosphoglycerate kinase</fullName>
        <ecNumber evidence="2 8">2.7.2.3</ecNumber>
    </recommendedName>
</protein>
<comment type="similarity">
    <text evidence="8">Belongs to the phosphoglycerate kinase family.</text>
</comment>
<evidence type="ECO:0000313" key="10">
    <source>
        <dbReference type="Proteomes" id="UP000231157"/>
    </source>
</evidence>
<feature type="binding site" evidence="7">
    <location>
        <position position="206"/>
    </location>
    <ligand>
        <name>ATP</name>
        <dbReference type="ChEBI" id="CHEBI:30616"/>
    </ligand>
</feature>
<feature type="binding site" evidence="7">
    <location>
        <position position="304"/>
    </location>
    <ligand>
        <name>ATP</name>
        <dbReference type="ChEBI" id="CHEBI:30616"/>
    </ligand>
</feature>
<dbReference type="GO" id="GO:0005524">
    <property type="term" value="F:ATP binding"/>
    <property type="evidence" value="ECO:0007669"/>
    <property type="project" value="UniProtKB-KW"/>
</dbReference>
<dbReference type="Proteomes" id="UP000231157">
    <property type="component" value="Unassembled WGS sequence"/>
</dbReference>
<evidence type="ECO:0000256" key="7">
    <source>
        <dbReference type="PIRSR" id="PIRSR000724-2"/>
    </source>
</evidence>
<evidence type="ECO:0000256" key="2">
    <source>
        <dbReference type="ARBA" id="ARBA00013061"/>
    </source>
</evidence>
<dbReference type="PANTHER" id="PTHR11406:SF23">
    <property type="entry name" value="PHOSPHOGLYCERATE KINASE 1, CHLOROPLASTIC-RELATED"/>
    <property type="match status" value="1"/>
</dbReference>